<dbReference type="CDD" id="cd08071">
    <property type="entry name" value="MPN_DUF2466"/>
    <property type="match status" value="1"/>
</dbReference>
<dbReference type="PANTHER" id="PTHR30471:SF3">
    <property type="entry name" value="UPF0758 PROTEIN YEES-RELATED"/>
    <property type="match status" value="1"/>
</dbReference>
<evidence type="ECO:0000256" key="2">
    <source>
        <dbReference type="ARBA" id="ARBA00022723"/>
    </source>
</evidence>
<evidence type="ECO:0000256" key="3">
    <source>
        <dbReference type="ARBA" id="ARBA00022801"/>
    </source>
</evidence>
<dbReference type="NCBIfam" id="TIGR00608">
    <property type="entry name" value="radc"/>
    <property type="match status" value="1"/>
</dbReference>
<dbReference type="GO" id="GO:0008237">
    <property type="term" value="F:metallopeptidase activity"/>
    <property type="evidence" value="ECO:0007669"/>
    <property type="project" value="UniProtKB-KW"/>
</dbReference>
<dbReference type="SUPFAM" id="SSF102712">
    <property type="entry name" value="JAB1/MPN domain"/>
    <property type="match status" value="1"/>
</dbReference>
<organism evidence="8 9">
    <name type="scientific">candidate division WWE3 bacterium CG_4_9_14_0_2_um_filter_35_11</name>
    <dbReference type="NCBI Taxonomy" id="1975077"/>
    <lineage>
        <taxon>Bacteria</taxon>
        <taxon>Katanobacteria</taxon>
    </lineage>
</organism>
<accession>A0A2M8EKZ4</accession>
<proteinExistence type="inferred from homology"/>
<evidence type="ECO:0000256" key="6">
    <source>
        <dbReference type="RuleBase" id="RU003797"/>
    </source>
</evidence>
<dbReference type="InterPro" id="IPR046778">
    <property type="entry name" value="UPF0758_N"/>
</dbReference>
<feature type="domain" description="MPN" evidence="7">
    <location>
        <begin position="129"/>
        <end position="251"/>
    </location>
</feature>
<evidence type="ECO:0000256" key="1">
    <source>
        <dbReference type="ARBA" id="ARBA00022670"/>
    </source>
</evidence>
<keyword evidence="1" id="KW-0645">Protease</keyword>
<dbReference type="InterPro" id="IPR037518">
    <property type="entry name" value="MPN"/>
</dbReference>
<comment type="similarity">
    <text evidence="6">Belongs to the UPF0758 family.</text>
</comment>
<keyword evidence="5" id="KW-0482">Metalloprotease</keyword>
<dbReference type="InterPro" id="IPR010994">
    <property type="entry name" value="RuvA_2-like"/>
</dbReference>
<keyword evidence="3" id="KW-0378">Hydrolase</keyword>
<dbReference type="InterPro" id="IPR025657">
    <property type="entry name" value="RadC_JAB"/>
</dbReference>
<dbReference type="Pfam" id="PF04002">
    <property type="entry name" value="RadC"/>
    <property type="match status" value="1"/>
</dbReference>
<evidence type="ECO:0000256" key="4">
    <source>
        <dbReference type="ARBA" id="ARBA00022833"/>
    </source>
</evidence>
<reference evidence="9" key="1">
    <citation type="submission" date="2017-09" db="EMBL/GenBank/DDBJ databases">
        <title>Depth-based differentiation of microbial function through sediment-hosted aquifers and enrichment of novel symbionts in the deep terrestrial subsurface.</title>
        <authorList>
            <person name="Probst A.J."/>
            <person name="Ladd B."/>
            <person name="Jarett J.K."/>
            <person name="Geller-Mcgrath D.E."/>
            <person name="Sieber C.M.K."/>
            <person name="Emerson J.B."/>
            <person name="Anantharaman K."/>
            <person name="Thomas B.C."/>
            <person name="Malmstrom R."/>
            <person name="Stieglmeier M."/>
            <person name="Klingl A."/>
            <person name="Woyke T."/>
            <person name="Ryan C.M."/>
            <person name="Banfield J.F."/>
        </authorList>
    </citation>
    <scope>NUCLEOTIDE SEQUENCE [LARGE SCALE GENOMIC DNA]</scope>
</reference>
<evidence type="ECO:0000259" key="7">
    <source>
        <dbReference type="PROSITE" id="PS50249"/>
    </source>
</evidence>
<keyword evidence="4" id="KW-0862">Zinc</keyword>
<evidence type="ECO:0000256" key="5">
    <source>
        <dbReference type="ARBA" id="ARBA00023049"/>
    </source>
</evidence>
<gene>
    <name evidence="8" type="ORF">CO058_03735</name>
</gene>
<protein>
    <recommendedName>
        <fullName evidence="7">MPN domain-containing protein</fullName>
    </recommendedName>
</protein>
<keyword evidence="2" id="KW-0479">Metal-binding</keyword>
<dbReference type="InterPro" id="IPR020891">
    <property type="entry name" value="UPF0758_CS"/>
</dbReference>
<dbReference type="PROSITE" id="PS50249">
    <property type="entry name" value="MPN"/>
    <property type="match status" value="1"/>
</dbReference>
<evidence type="ECO:0000313" key="8">
    <source>
        <dbReference type="EMBL" id="PJC23414.1"/>
    </source>
</evidence>
<dbReference type="SUPFAM" id="SSF47781">
    <property type="entry name" value="RuvA domain 2-like"/>
    <property type="match status" value="1"/>
</dbReference>
<dbReference type="PANTHER" id="PTHR30471">
    <property type="entry name" value="DNA REPAIR PROTEIN RADC"/>
    <property type="match status" value="1"/>
</dbReference>
<dbReference type="Pfam" id="PF20582">
    <property type="entry name" value="UPF0758_N"/>
    <property type="match status" value="1"/>
</dbReference>
<dbReference type="Gene3D" id="3.40.140.10">
    <property type="entry name" value="Cytidine Deaminase, domain 2"/>
    <property type="match status" value="1"/>
</dbReference>
<dbReference type="GO" id="GO:0006508">
    <property type="term" value="P:proteolysis"/>
    <property type="evidence" value="ECO:0007669"/>
    <property type="project" value="UniProtKB-KW"/>
</dbReference>
<dbReference type="PROSITE" id="PS01302">
    <property type="entry name" value="UPF0758"/>
    <property type="match status" value="1"/>
</dbReference>
<dbReference type="EMBL" id="PFSJ01000026">
    <property type="protein sequence ID" value="PJC23414.1"/>
    <property type="molecule type" value="Genomic_DNA"/>
</dbReference>
<dbReference type="AlphaFoldDB" id="A0A2M8EKZ4"/>
<sequence>MAEQMLFTKSSSKNIDILKESNKLIGDFAIKGLPSEERPRERLLLKGPSALSTSELLAIVIGKGAPGISAVMLSQKIISAFGDLNSLCKVSVTELLAFNGVGLAKACQIMAIAEISRRLSGAPVLKSQIYSSSKSLYHLIRPHLTNKDREHFLVVALDSRRRLIAVDNISIGTINQSLVHPREVFKVAINRRASFIVIAHNHPSGDTSPSSEDLAVTNRLVAVSHTIGIPILDHLIVSDSGYLSFKHEEYIV</sequence>
<evidence type="ECO:0000313" key="9">
    <source>
        <dbReference type="Proteomes" id="UP000229756"/>
    </source>
</evidence>
<comment type="caution">
    <text evidence="8">The sequence shown here is derived from an EMBL/GenBank/DDBJ whole genome shotgun (WGS) entry which is preliminary data.</text>
</comment>
<dbReference type="NCBIfam" id="NF000642">
    <property type="entry name" value="PRK00024.1"/>
    <property type="match status" value="1"/>
</dbReference>
<name>A0A2M8EKZ4_UNCKA</name>
<dbReference type="InterPro" id="IPR001405">
    <property type="entry name" value="UPF0758"/>
</dbReference>
<dbReference type="Proteomes" id="UP000229756">
    <property type="component" value="Unassembled WGS sequence"/>
</dbReference>
<dbReference type="GO" id="GO:0046872">
    <property type="term" value="F:metal ion binding"/>
    <property type="evidence" value="ECO:0007669"/>
    <property type="project" value="UniProtKB-KW"/>
</dbReference>